<keyword evidence="4" id="KW-1185">Reference proteome</keyword>
<evidence type="ECO:0000313" key="4">
    <source>
        <dbReference type="Proteomes" id="UP000053477"/>
    </source>
</evidence>
<accession>A0A0H2R213</accession>
<feature type="region of interest" description="Disordered" evidence="1">
    <location>
        <begin position="220"/>
        <end position="244"/>
    </location>
</feature>
<feature type="compositionally biased region" description="Polar residues" evidence="1">
    <location>
        <begin position="223"/>
        <end position="233"/>
    </location>
</feature>
<feature type="transmembrane region" description="Helical" evidence="2">
    <location>
        <begin position="251"/>
        <end position="272"/>
    </location>
</feature>
<feature type="transmembrane region" description="Helical" evidence="2">
    <location>
        <begin position="20"/>
        <end position="41"/>
    </location>
</feature>
<sequence>MNLALLTFCSDDLKEVEKSLYLLIATSIAMTITLLICGFEVNPQITLQDGLVVVYLLALTWVSIAMSLQSRCRFARKNRVVTYLSILHFCFTLTSVIVFLAEMDHFGSSSNCNSEAVVVLFRPFRALQTGRIVGFVSIGLVLGIYAGLTFIGWRYTSPKTPSNGTSGADSTPASTLPRNELNVRESNPPGTAGEGTAGPGVSHELQAPNARNAQASLVGGSEGRTSLNANPSSPEKGAGTRNQHLSKNAPLEIFITLTMWALGVMNTELLILRNDFSDANDKSQWQFGQVMAMLMVISPLVDVLNCFKEWFTVSQNDGEGNTTNQSNTIREEDGNAHAR</sequence>
<protein>
    <submittedName>
        <fullName evidence="3">Uncharacterized protein</fullName>
    </submittedName>
</protein>
<feature type="compositionally biased region" description="Polar residues" evidence="1">
    <location>
        <begin position="160"/>
        <end position="177"/>
    </location>
</feature>
<reference evidence="3 4" key="1">
    <citation type="submission" date="2015-04" db="EMBL/GenBank/DDBJ databases">
        <title>Complete genome sequence of Schizopora paradoxa KUC8140, a cosmopolitan wood degrader in East Asia.</title>
        <authorList>
            <consortium name="DOE Joint Genome Institute"/>
            <person name="Min B."/>
            <person name="Park H."/>
            <person name="Jang Y."/>
            <person name="Kim J.-J."/>
            <person name="Kim K.H."/>
            <person name="Pangilinan J."/>
            <person name="Lipzen A."/>
            <person name="Riley R."/>
            <person name="Grigoriev I.V."/>
            <person name="Spatafora J.W."/>
            <person name="Choi I.-G."/>
        </authorList>
    </citation>
    <scope>NUCLEOTIDE SEQUENCE [LARGE SCALE GENOMIC DNA]</scope>
    <source>
        <strain evidence="3 4">KUC8140</strain>
    </source>
</reference>
<feature type="transmembrane region" description="Helical" evidence="2">
    <location>
        <begin position="80"/>
        <end position="101"/>
    </location>
</feature>
<dbReference type="InParanoid" id="A0A0H2R213"/>
<organism evidence="3 4">
    <name type="scientific">Schizopora paradoxa</name>
    <dbReference type="NCBI Taxonomy" id="27342"/>
    <lineage>
        <taxon>Eukaryota</taxon>
        <taxon>Fungi</taxon>
        <taxon>Dikarya</taxon>
        <taxon>Basidiomycota</taxon>
        <taxon>Agaricomycotina</taxon>
        <taxon>Agaricomycetes</taxon>
        <taxon>Hymenochaetales</taxon>
        <taxon>Schizoporaceae</taxon>
        <taxon>Schizopora</taxon>
    </lineage>
</organism>
<keyword evidence="2" id="KW-1133">Transmembrane helix</keyword>
<feature type="transmembrane region" description="Helical" evidence="2">
    <location>
        <begin position="284"/>
        <end position="304"/>
    </location>
</feature>
<proteinExistence type="predicted"/>
<name>A0A0H2R213_9AGAM</name>
<feature type="compositionally biased region" description="Polar residues" evidence="1">
    <location>
        <begin position="315"/>
        <end position="328"/>
    </location>
</feature>
<dbReference type="EMBL" id="KQ086319">
    <property type="protein sequence ID" value="KLO05372.1"/>
    <property type="molecule type" value="Genomic_DNA"/>
</dbReference>
<dbReference type="Proteomes" id="UP000053477">
    <property type="component" value="Unassembled WGS sequence"/>
</dbReference>
<dbReference type="OrthoDB" id="5427664at2759"/>
<evidence type="ECO:0000313" key="3">
    <source>
        <dbReference type="EMBL" id="KLO05372.1"/>
    </source>
</evidence>
<evidence type="ECO:0000256" key="1">
    <source>
        <dbReference type="SAM" id="MobiDB-lite"/>
    </source>
</evidence>
<keyword evidence="2" id="KW-0812">Transmembrane</keyword>
<feature type="compositionally biased region" description="Basic and acidic residues" evidence="1">
    <location>
        <begin position="329"/>
        <end position="339"/>
    </location>
</feature>
<keyword evidence="2" id="KW-0472">Membrane</keyword>
<feature type="region of interest" description="Disordered" evidence="1">
    <location>
        <begin position="315"/>
        <end position="339"/>
    </location>
</feature>
<feature type="transmembrane region" description="Helical" evidence="2">
    <location>
        <begin position="132"/>
        <end position="153"/>
    </location>
</feature>
<gene>
    <name evidence="3" type="ORF">SCHPADRAFT_946975</name>
</gene>
<feature type="transmembrane region" description="Helical" evidence="2">
    <location>
        <begin position="47"/>
        <end position="68"/>
    </location>
</feature>
<dbReference type="AlphaFoldDB" id="A0A0H2R213"/>
<evidence type="ECO:0000256" key="2">
    <source>
        <dbReference type="SAM" id="Phobius"/>
    </source>
</evidence>
<feature type="region of interest" description="Disordered" evidence="1">
    <location>
        <begin position="160"/>
        <end position="204"/>
    </location>
</feature>